<gene>
    <name evidence="1" type="ORF">HCI99_06245</name>
</gene>
<evidence type="ECO:0000313" key="1">
    <source>
        <dbReference type="EMBL" id="MBC1491422.1"/>
    </source>
</evidence>
<organism evidence="1 2">
    <name type="scientific">Listeria booriae</name>
    <dbReference type="NCBI Taxonomy" id="1552123"/>
    <lineage>
        <taxon>Bacteria</taxon>
        <taxon>Bacillati</taxon>
        <taxon>Bacillota</taxon>
        <taxon>Bacilli</taxon>
        <taxon>Bacillales</taxon>
        <taxon>Listeriaceae</taxon>
        <taxon>Listeria</taxon>
    </lineage>
</organism>
<accession>A0A7X0XC69</accession>
<dbReference type="AlphaFoldDB" id="A0A7X0XC69"/>
<dbReference type="EMBL" id="JAASTX010000006">
    <property type="protein sequence ID" value="MBC1491422.1"/>
    <property type="molecule type" value="Genomic_DNA"/>
</dbReference>
<protein>
    <submittedName>
        <fullName evidence="1">Uncharacterized protein</fullName>
    </submittedName>
</protein>
<dbReference type="Proteomes" id="UP000533953">
    <property type="component" value="Unassembled WGS sequence"/>
</dbReference>
<dbReference type="RefSeq" id="WP_185402969.1">
    <property type="nucleotide sequence ID" value="NZ_JAARQU010000001.1"/>
</dbReference>
<sequence>MTVLELIEQLKQLPETASVMVSDGGVKLWAEKVTITTNKEVVVNIEAGSDEE</sequence>
<name>A0A7X0XC69_9LIST</name>
<comment type="caution">
    <text evidence="1">The sequence shown here is derived from an EMBL/GenBank/DDBJ whole genome shotgun (WGS) entry which is preliminary data.</text>
</comment>
<proteinExistence type="predicted"/>
<evidence type="ECO:0000313" key="2">
    <source>
        <dbReference type="Proteomes" id="UP000533953"/>
    </source>
</evidence>
<reference evidence="1 2" key="1">
    <citation type="submission" date="2020-03" db="EMBL/GenBank/DDBJ databases">
        <title>Soil Listeria distribution.</title>
        <authorList>
            <person name="Liao J."/>
            <person name="Wiedmann M."/>
        </authorList>
    </citation>
    <scope>NUCLEOTIDE SEQUENCE [LARGE SCALE GENOMIC DNA]</scope>
    <source>
        <strain evidence="1 2">FSL L7-1547</strain>
    </source>
</reference>